<dbReference type="GO" id="GO:0016020">
    <property type="term" value="C:membrane"/>
    <property type="evidence" value="ECO:0007669"/>
    <property type="project" value="InterPro"/>
</dbReference>
<dbReference type="AlphaFoldDB" id="A0A3Q9I7L4"/>
<evidence type="ECO:0000256" key="2">
    <source>
        <dbReference type="SAM" id="Phobius"/>
    </source>
</evidence>
<evidence type="ECO:0000256" key="1">
    <source>
        <dbReference type="ARBA" id="ARBA00010894"/>
    </source>
</evidence>
<dbReference type="EMBL" id="CP034346">
    <property type="protein sequence ID" value="AZS14521.1"/>
    <property type="molecule type" value="Genomic_DNA"/>
</dbReference>
<protein>
    <submittedName>
        <fullName evidence="3">YggT family protein</fullName>
    </submittedName>
</protein>
<keyword evidence="2" id="KW-1133">Transmembrane helix</keyword>
<keyword evidence="2" id="KW-0812">Transmembrane</keyword>
<name>A0A3Q9I7L4_9BACL</name>
<keyword evidence="4" id="KW-1185">Reference proteome</keyword>
<evidence type="ECO:0000313" key="3">
    <source>
        <dbReference type="EMBL" id="AZS14521.1"/>
    </source>
</evidence>
<gene>
    <name evidence="3" type="ORF">EI981_08675</name>
</gene>
<dbReference type="PANTHER" id="PTHR33219">
    <property type="entry name" value="YLMG HOMOLOG PROTEIN 2, CHLOROPLASTIC"/>
    <property type="match status" value="1"/>
</dbReference>
<proteinExistence type="inferred from homology"/>
<reference evidence="4" key="1">
    <citation type="submission" date="2018-12" db="EMBL/GenBank/DDBJ databases">
        <title>Complete genome sequence of Paenibacillus sp. MBLB1234.</title>
        <authorList>
            <person name="Nam Y.-D."/>
            <person name="Kang J."/>
            <person name="Chung W.-H."/>
            <person name="Park Y.S."/>
        </authorList>
    </citation>
    <scope>NUCLEOTIDE SEQUENCE [LARGE SCALE GENOMIC DNA]</scope>
    <source>
        <strain evidence="4">MBLB1234</strain>
    </source>
</reference>
<evidence type="ECO:0000313" key="4">
    <source>
        <dbReference type="Proteomes" id="UP000270678"/>
    </source>
</evidence>
<dbReference type="KEGG" id="plut:EI981_08675"/>
<dbReference type="InterPro" id="IPR003425">
    <property type="entry name" value="CCB3/YggT"/>
</dbReference>
<dbReference type="PANTHER" id="PTHR33219:SF14">
    <property type="entry name" value="PROTEIN COFACTOR ASSEMBLY OF COMPLEX C SUBUNIT B CCB3, CHLOROPLASTIC-RELATED"/>
    <property type="match status" value="1"/>
</dbReference>
<feature type="transmembrane region" description="Helical" evidence="2">
    <location>
        <begin position="12"/>
        <end position="30"/>
    </location>
</feature>
<feature type="transmembrane region" description="Helical" evidence="2">
    <location>
        <begin position="69"/>
        <end position="90"/>
    </location>
</feature>
<keyword evidence="2" id="KW-0472">Membrane</keyword>
<organism evidence="3 4">
    <name type="scientific">Paenibacillus lutimineralis</name>
    <dbReference type="NCBI Taxonomy" id="2707005"/>
    <lineage>
        <taxon>Bacteria</taxon>
        <taxon>Bacillati</taxon>
        <taxon>Bacillota</taxon>
        <taxon>Bacilli</taxon>
        <taxon>Bacillales</taxon>
        <taxon>Paenibacillaceae</taxon>
        <taxon>Paenibacillus</taxon>
    </lineage>
</organism>
<comment type="similarity">
    <text evidence="1">Belongs to the YggT family.</text>
</comment>
<dbReference type="Pfam" id="PF02325">
    <property type="entry name" value="CCB3_YggT"/>
    <property type="match status" value="1"/>
</dbReference>
<sequence length="92" mass="10359">MSSVAINNVVWIAYNIYFTMIFVYILMSWLPNARDSFIGELLGKLVEPFLAPFRRFIPPIMGMIDISPIVALFVLRLAAVGLTSVLNYVFVG</sequence>
<dbReference type="Proteomes" id="UP000270678">
    <property type="component" value="Chromosome"/>
</dbReference>
<accession>A0A3Q9I7L4</accession>
<dbReference type="OrthoDB" id="47652at2"/>